<dbReference type="Pfam" id="PF12796">
    <property type="entry name" value="Ank_2"/>
    <property type="match status" value="1"/>
</dbReference>
<dbReference type="SMART" id="SM00248">
    <property type="entry name" value="ANK"/>
    <property type="match status" value="3"/>
</dbReference>
<dbReference type="PANTHER" id="PTHR24198:SF165">
    <property type="entry name" value="ANKYRIN REPEAT-CONTAINING PROTEIN-RELATED"/>
    <property type="match status" value="1"/>
</dbReference>
<feature type="repeat" description="ANK" evidence="3">
    <location>
        <begin position="93"/>
        <end position="127"/>
    </location>
</feature>
<dbReference type="Gene3D" id="1.25.40.20">
    <property type="entry name" value="Ankyrin repeat-containing domain"/>
    <property type="match status" value="1"/>
</dbReference>
<evidence type="ECO:0008006" key="6">
    <source>
        <dbReference type="Google" id="ProtNLM"/>
    </source>
</evidence>
<evidence type="ECO:0000313" key="4">
    <source>
        <dbReference type="EMBL" id="KAK9887795.1"/>
    </source>
</evidence>
<evidence type="ECO:0000256" key="2">
    <source>
        <dbReference type="ARBA" id="ARBA00023043"/>
    </source>
</evidence>
<sequence>MTENCISTYNPEFKKWFIENQNGLPDDLYRLLWALYFNFPDVVEEELENGVNVNEIISSGNTALHIACKDRQNSQIIRIVLNYKPLVNIRNEELETPLNLLIKNLYFEIDVLRKLLEMGADPNIPNKDGNTCFHYLNMYALINTDQFENIAALLYNIIQI</sequence>
<evidence type="ECO:0000256" key="1">
    <source>
        <dbReference type="ARBA" id="ARBA00022737"/>
    </source>
</evidence>
<dbReference type="InterPro" id="IPR036770">
    <property type="entry name" value="Ankyrin_rpt-contain_sf"/>
</dbReference>
<keyword evidence="2 3" id="KW-0040">ANK repeat</keyword>
<organism evidence="4 5">
    <name type="scientific">Henosepilachna vigintioctopunctata</name>
    <dbReference type="NCBI Taxonomy" id="420089"/>
    <lineage>
        <taxon>Eukaryota</taxon>
        <taxon>Metazoa</taxon>
        <taxon>Ecdysozoa</taxon>
        <taxon>Arthropoda</taxon>
        <taxon>Hexapoda</taxon>
        <taxon>Insecta</taxon>
        <taxon>Pterygota</taxon>
        <taxon>Neoptera</taxon>
        <taxon>Endopterygota</taxon>
        <taxon>Coleoptera</taxon>
        <taxon>Polyphaga</taxon>
        <taxon>Cucujiformia</taxon>
        <taxon>Coccinelloidea</taxon>
        <taxon>Coccinellidae</taxon>
        <taxon>Epilachninae</taxon>
        <taxon>Epilachnini</taxon>
        <taxon>Henosepilachna</taxon>
    </lineage>
</organism>
<dbReference type="InterPro" id="IPR002110">
    <property type="entry name" value="Ankyrin_rpt"/>
</dbReference>
<accession>A0AAW1V6V3</accession>
<dbReference type="PROSITE" id="PS50088">
    <property type="entry name" value="ANK_REPEAT"/>
    <property type="match status" value="2"/>
</dbReference>
<keyword evidence="5" id="KW-1185">Reference proteome</keyword>
<reference evidence="4 5" key="1">
    <citation type="submission" date="2023-03" db="EMBL/GenBank/DDBJ databases">
        <title>Genome insight into feeding habits of ladybird beetles.</title>
        <authorList>
            <person name="Li H.-S."/>
            <person name="Huang Y.-H."/>
            <person name="Pang H."/>
        </authorList>
    </citation>
    <scope>NUCLEOTIDE SEQUENCE [LARGE SCALE GENOMIC DNA]</scope>
    <source>
        <strain evidence="4">SYSU_2023b</strain>
        <tissue evidence="4">Whole body</tissue>
    </source>
</reference>
<gene>
    <name evidence="4" type="ORF">WA026_000109</name>
</gene>
<dbReference type="PANTHER" id="PTHR24198">
    <property type="entry name" value="ANKYRIN REPEAT AND PROTEIN KINASE DOMAIN-CONTAINING PROTEIN"/>
    <property type="match status" value="1"/>
</dbReference>
<name>A0AAW1V6V3_9CUCU</name>
<proteinExistence type="predicted"/>
<dbReference type="SUPFAM" id="SSF48403">
    <property type="entry name" value="Ankyrin repeat"/>
    <property type="match status" value="1"/>
</dbReference>
<dbReference type="AlphaFoldDB" id="A0AAW1V6V3"/>
<evidence type="ECO:0000313" key="5">
    <source>
        <dbReference type="Proteomes" id="UP001431783"/>
    </source>
</evidence>
<dbReference type="Proteomes" id="UP001431783">
    <property type="component" value="Unassembled WGS sequence"/>
</dbReference>
<keyword evidence="1" id="KW-0677">Repeat</keyword>
<dbReference type="EMBL" id="JARQZJ010000121">
    <property type="protein sequence ID" value="KAK9887795.1"/>
    <property type="molecule type" value="Genomic_DNA"/>
</dbReference>
<protein>
    <recommendedName>
        <fullName evidence="6">Ankyrin repeat protein</fullName>
    </recommendedName>
</protein>
<comment type="caution">
    <text evidence="4">The sequence shown here is derived from an EMBL/GenBank/DDBJ whole genome shotgun (WGS) entry which is preliminary data.</text>
</comment>
<feature type="repeat" description="ANK" evidence="3">
    <location>
        <begin position="59"/>
        <end position="92"/>
    </location>
</feature>
<evidence type="ECO:0000256" key="3">
    <source>
        <dbReference type="PROSITE-ProRule" id="PRU00023"/>
    </source>
</evidence>